<organism evidence="2 3">
    <name type="scientific">Legionella maceachernii</name>
    <dbReference type="NCBI Taxonomy" id="466"/>
    <lineage>
        <taxon>Bacteria</taxon>
        <taxon>Pseudomonadati</taxon>
        <taxon>Pseudomonadota</taxon>
        <taxon>Gammaproteobacteria</taxon>
        <taxon>Legionellales</taxon>
        <taxon>Legionellaceae</taxon>
        <taxon>Legionella</taxon>
    </lineage>
</organism>
<gene>
    <name evidence="2" type="ORF">Lmac_2487</name>
</gene>
<dbReference type="Proteomes" id="UP000054908">
    <property type="component" value="Unassembled WGS sequence"/>
</dbReference>
<dbReference type="PROSITE" id="PS51698">
    <property type="entry name" value="U_BOX"/>
    <property type="match status" value="1"/>
</dbReference>
<accession>A0A0W0VVZ1</accession>
<sequence>MTKIRELLNNLKKLTHYTPPPSAMLGFIPPGFVPPNNFITIGFIKIGEPAPMGCIQLGRHFFSSPQHLIGYGYYPPATNIMPPADFLPFGFLPIGNWTPPPGYMPQGFVPPNGFLPAPNYINYSLMQNAFLLTPSKPQILATDLTENINAPLSQNQNSRSFPFFKAQDSTAEEESEFVALLTCPITGEIFKDPVTAEDGRTYERSALQKWYTISKDKKCPFNLDKSLGNPEILPTNIIIKQTVKAYEEYLEDIQRHNTSSADLFPN</sequence>
<dbReference type="SUPFAM" id="SSF57850">
    <property type="entry name" value="RING/U-box"/>
    <property type="match status" value="1"/>
</dbReference>
<dbReference type="SMART" id="SM00504">
    <property type="entry name" value="Ubox"/>
    <property type="match status" value="1"/>
</dbReference>
<comment type="caution">
    <text evidence="2">The sequence shown here is derived from an EMBL/GenBank/DDBJ whole genome shotgun (WGS) entry which is preliminary data.</text>
</comment>
<keyword evidence="3" id="KW-1185">Reference proteome</keyword>
<proteinExistence type="predicted"/>
<reference evidence="2 3" key="1">
    <citation type="submission" date="2015-11" db="EMBL/GenBank/DDBJ databases">
        <title>Genomic analysis of 38 Legionella species identifies large and diverse effector repertoires.</title>
        <authorList>
            <person name="Burstein D."/>
            <person name="Amaro F."/>
            <person name="Zusman T."/>
            <person name="Lifshitz Z."/>
            <person name="Cohen O."/>
            <person name="Gilbert J.A."/>
            <person name="Pupko T."/>
            <person name="Shuman H.A."/>
            <person name="Segal G."/>
        </authorList>
    </citation>
    <scope>NUCLEOTIDE SEQUENCE [LARGE SCALE GENOMIC DNA]</scope>
    <source>
        <strain evidence="2 3">PX-1-G2-E2</strain>
    </source>
</reference>
<evidence type="ECO:0000313" key="2">
    <source>
        <dbReference type="EMBL" id="KTD24400.1"/>
    </source>
</evidence>
<evidence type="ECO:0000259" key="1">
    <source>
        <dbReference type="PROSITE" id="PS51698"/>
    </source>
</evidence>
<dbReference type="InterPro" id="IPR003613">
    <property type="entry name" value="Ubox_domain"/>
</dbReference>
<dbReference type="AlphaFoldDB" id="A0A0W0VVZ1"/>
<dbReference type="OrthoDB" id="5651416at2"/>
<dbReference type="InterPro" id="IPR013083">
    <property type="entry name" value="Znf_RING/FYVE/PHD"/>
</dbReference>
<dbReference type="PANTHER" id="PTHR47446">
    <property type="entry name" value="RING-TYPE E3 UBIQUITIN TRANSFERASE"/>
    <property type="match status" value="1"/>
</dbReference>
<dbReference type="EMBL" id="LNYL01000050">
    <property type="protein sequence ID" value="KTD24400.1"/>
    <property type="molecule type" value="Genomic_DNA"/>
</dbReference>
<name>A0A0W0VVZ1_9GAMM</name>
<dbReference type="PATRIC" id="fig|466.6.peg.2650"/>
<dbReference type="PANTHER" id="PTHR47446:SF3">
    <property type="entry name" value="RING-TYPE E3 UBIQUITIN TRANSFERASE"/>
    <property type="match status" value="1"/>
</dbReference>
<dbReference type="Pfam" id="PF04564">
    <property type="entry name" value="U-box"/>
    <property type="match status" value="1"/>
</dbReference>
<dbReference type="Gene3D" id="3.30.40.10">
    <property type="entry name" value="Zinc/RING finger domain, C3HC4 (zinc finger)"/>
    <property type="match status" value="1"/>
</dbReference>
<protein>
    <submittedName>
        <fullName evidence="2">U-box domain protein</fullName>
    </submittedName>
</protein>
<dbReference type="STRING" id="466.Lmac_2487"/>
<dbReference type="GO" id="GO:0016567">
    <property type="term" value="P:protein ubiquitination"/>
    <property type="evidence" value="ECO:0007669"/>
    <property type="project" value="InterPro"/>
</dbReference>
<evidence type="ECO:0000313" key="3">
    <source>
        <dbReference type="Proteomes" id="UP000054908"/>
    </source>
</evidence>
<feature type="domain" description="U-box" evidence="1">
    <location>
        <begin position="176"/>
        <end position="253"/>
    </location>
</feature>
<dbReference type="InterPro" id="IPR052858">
    <property type="entry name" value="E3_ubiquitin-ligase_LIN"/>
</dbReference>
<dbReference type="GO" id="GO:0004842">
    <property type="term" value="F:ubiquitin-protein transferase activity"/>
    <property type="evidence" value="ECO:0007669"/>
    <property type="project" value="InterPro"/>
</dbReference>